<dbReference type="GO" id="GO:0045505">
    <property type="term" value="F:dynein intermediate chain binding"/>
    <property type="evidence" value="ECO:0007669"/>
    <property type="project" value="TreeGrafter"/>
</dbReference>
<dbReference type="InterPro" id="IPR038586">
    <property type="entry name" value="Tctex-1-like_sf"/>
</dbReference>
<dbReference type="Gene3D" id="3.30.1140.40">
    <property type="entry name" value="Tctex-1"/>
    <property type="match status" value="1"/>
</dbReference>
<protein>
    <recommendedName>
        <fullName evidence="3">Topoisomerase I damage affected protein 2</fullName>
    </recommendedName>
</protein>
<dbReference type="Proteomes" id="UP000761534">
    <property type="component" value="Unassembled WGS sequence"/>
</dbReference>
<evidence type="ECO:0000256" key="1">
    <source>
        <dbReference type="ARBA" id="ARBA00004316"/>
    </source>
</evidence>
<dbReference type="PANTHER" id="PTHR21255">
    <property type="entry name" value="T-COMPLEX-ASSOCIATED-TESTIS-EXPRESSED 1/ DYNEIN LIGHT CHAIN"/>
    <property type="match status" value="1"/>
</dbReference>
<dbReference type="GO" id="GO:0042995">
    <property type="term" value="C:cell projection"/>
    <property type="evidence" value="ECO:0007669"/>
    <property type="project" value="UniProtKB-SubCell"/>
</dbReference>
<dbReference type="Pfam" id="PF03645">
    <property type="entry name" value="Tctex-1"/>
    <property type="match status" value="1"/>
</dbReference>
<evidence type="ECO:0000256" key="3">
    <source>
        <dbReference type="ARBA" id="ARBA00019193"/>
    </source>
</evidence>
<dbReference type="OrthoDB" id="10059120at2759"/>
<evidence type="ECO:0000256" key="2">
    <source>
        <dbReference type="ARBA" id="ARBA00010778"/>
    </source>
</evidence>
<comment type="subcellular location">
    <subcellularLocation>
        <location evidence="1">Cell projection</location>
    </subcellularLocation>
</comment>
<proteinExistence type="inferred from homology"/>
<dbReference type="GO" id="GO:0007018">
    <property type="term" value="P:microtubule-based movement"/>
    <property type="evidence" value="ECO:0007669"/>
    <property type="project" value="TreeGrafter"/>
</dbReference>
<dbReference type="GO" id="GO:0005737">
    <property type="term" value="C:cytoplasm"/>
    <property type="evidence" value="ECO:0007669"/>
    <property type="project" value="TreeGrafter"/>
</dbReference>
<dbReference type="InterPro" id="IPR005334">
    <property type="entry name" value="Tctex-1-like"/>
</dbReference>
<dbReference type="GO" id="GO:0005868">
    <property type="term" value="C:cytoplasmic dynein complex"/>
    <property type="evidence" value="ECO:0007669"/>
    <property type="project" value="TreeGrafter"/>
</dbReference>
<name>A0A642V6M8_9ASCO</name>
<keyword evidence="4" id="KW-0966">Cell projection</keyword>
<comment type="caution">
    <text evidence="5">The sequence shown here is derived from an EMBL/GenBank/DDBJ whole genome shotgun (WGS) entry which is preliminary data.</text>
</comment>
<gene>
    <name evidence="5" type="ORF">TRICI_004665</name>
</gene>
<accession>A0A642V6M8</accession>
<dbReference type="AlphaFoldDB" id="A0A642V6M8"/>
<evidence type="ECO:0000256" key="4">
    <source>
        <dbReference type="ARBA" id="ARBA00023273"/>
    </source>
</evidence>
<reference evidence="5" key="1">
    <citation type="journal article" date="2019" name="G3 (Bethesda)">
        <title>Genome Assemblies of Two Rare Opportunistic Yeast Pathogens: Diutina rugosa (syn. Candida rugosa) and Trichomonascus ciferrii (syn. Candida ciferrii).</title>
        <authorList>
            <person name="Mixao V."/>
            <person name="Saus E."/>
            <person name="Hansen A.P."/>
            <person name="Lass-Florl C."/>
            <person name="Gabaldon T."/>
        </authorList>
    </citation>
    <scope>NUCLEOTIDE SEQUENCE</scope>
    <source>
        <strain evidence="5">CBS 4856</strain>
    </source>
</reference>
<dbReference type="EMBL" id="SWFS01000352">
    <property type="protein sequence ID" value="KAA8909045.1"/>
    <property type="molecule type" value="Genomic_DNA"/>
</dbReference>
<dbReference type="PANTHER" id="PTHR21255:SF4">
    <property type="entry name" value="DYNEIN LIGHT CHAIN TCTEX-TYPE"/>
    <property type="match status" value="1"/>
</dbReference>
<comment type="similarity">
    <text evidence="2">Belongs to the TDA2 family.</text>
</comment>
<sequence>MPAEPVSHETLTKYCDEICGDVVGDNEYDHEASTKWNGAIIEKLLAKLREETKSYKFITYATLIDTSAAGPSGIRTSSGSYLNPEKDGVWNYKWDKGSNVSAIISVAWIYSTQA</sequence>
<dbReference type="VEuPathDB" id="FungiDB:TRICI_004665"/>
<evidence type="ECO:0000313" key="5">
    <source>
        <dbReference type="EMBL" id="KAA8909045.1"/>
    </source>
</evidence>
<organism evidence="5 6">
    <name type="scientific">Trichomonascus ciferrii</name>
    <dbReference type="NCBI Taxonomy" id="44093"/>
    <lineage>
        <taxon>Eukaryota</taxon>
        <taxon>Fungi</taxon>
        <taxon>Dikarya</taxon>
        <taxon>Ascomycota</taxon>
        <taxon>Saccharomycotina</taxon>
        <taxon>Dipodascomycetes</taxon>
        <taxon>Dipodascales</taxon>
        <taxon>Trichomonascaceae</taxon>
        <taxon>Trichomonascus</taxon>
        <taxon>Trichomonascus ciferrii complex</taxon>
    </lineage>
</organism>
<evidence type="ECO:0000313" key="6">
    <source>
        <dbReference type="Proteomes" id="UP000761534"/>
    </source>
</evidence>
<keyword evidence="6" id="KW-1185">Reference proteome</keyword>